<dbReference type="PANTHER" id="PTHR33710:SF71">
    <property type="entry name" value="ENDONUCLEASE_EXONUCLEASE_PHOSPHATASE DOMAIN-CONTAINING PROTEIN"/>
    <property type="match status" value="1"/>
</dbReference>
<name>A0A5A7PRW8_STRAF</name>
<reference evidence="2" key="1">
    <citation type="journal article" date="2019" name="Curr. Biol.">
        <title>Genome Sequence of Striga asiatica Provides Insight into the Evolution of Plant Parasitism.</title>
        <authorList>
            <person name="Yoshida S."/>
            <person name="Kim S."/>
            <person name="Wafula E.K."/>
            <person name="Tanskanen J."/>
            <person name="Kim Y.M."/>
            <person name="Honaas L."/>
            <person name="Yang Z."/>
            <person name="Spallek T."/>
            <person name="Conn C.E."/>
            <person name="Ichihashi Y."/>
            <person name="Cheong K."/>
            <person name="Cui S."/>
            <person name="Der J.P."/>
            <person name="Gundlach H."/>
            <person name="Jiao Y."/>
            <person name="Hori C."/>
            <person name="Ishida J.K."/>
            <person name="Kasahara H."/>
            <person name="Kiba T."/>
            <person name="Kim M.S."/>
            <person name="Koo N."/>
            <person name="Laohavisit A."/>
            <person name="Lee Y.H."/>
            <person name="Lumba S."/>
            <person name="McCourt P."/>
            <person name="Mortimer J.C."/>
            <person name="Mutuku J.M."/>
            <person name="Nomura T."/>
            <person name="Sasaki-Sekimoto Y."/>
            <person name="Seto Y."/>
            <person name="Wang Y."/>
            <person name="Wakatake T."/>
            <person name="Sakakibara H."/>
            <person name="Demura T."/>
            <person name="Yamaguchi S."/>
            <person name="Yoneyama K."/>
            <person name="Manabe R.I."/>
            <person name="Nelson D.C."/>
            <person name="Schulman A.H."/>
            <person name="Timko M.P."/>
            <person name="dePamphilis C.W."/>
            <person name="Choi D."/>
            <person name="Shirasu K."/>
        </authorList>
    </citation>
    <scope>NUCLEOTIDE SEQUENCE [LARGE SCALE GENOMIC DNA]</scope>
    <source>
        <strain evidence="2">cv. UVA1</strain>
    </source>
</reference>
<sequence>LDQRDFLLLAKQNWGDFWFVGGDWNEITGHEDKKGGRTSANSSFKPFNGFIDNLGGQDLGLPGPQYTWENCKSAEGYVEERLDRVFASISWAAHYLSANALNVFRSSSDHNLLLLKPHSAQTPSKKRFIFDQRWVSTPGIQEVVDSAWSNSNNGTPMFNLQSKIKNTRVEVLKWSKDLNSDRKKKQDQLHSSLEQQRLVGTLG</sequence>
<accession>A0A5A7PRW8</accession>
<organism evidence="1 2">
    <name type="scientific">Striga asiatica</name>
    <name type="common">Asiatic witchweed</name>
    <name type="synonym">Buchnera asiatica</name>
    <dbReference type="NCBI Taxonomy" id="4170"/>
    <lineage>
        <taxon>Eukaryota</taxon>
        <taxon>Viridiplantae</taxon>
        <taxon>Streptophyta</taxon>
        <taxon>Embryophyta</taxon>
        <taxon>Tracheophyta</taxon>
        <taxon>Spermatophyta</taxon>
        <taxon>Magnoliopsida</taxon>
        <taxon>eudicotyledons</taxon>
        <taxon>Gunneridae</taxon>
        <taxon>Pentapetalae</taxon>
        <taxon>asterids</taxon>
        <taxon>lamiids</taxon>
        <taxon>Lamiales</taxon>
        <taxon>Orobanchaceae</taxon>
        <taxon>Buchnereae</taxon>
        <taxon>Striga</taxon>
    </lineage>
</organism>
<evidence type="ECO:0000313" key="2">
    <source>
        <dbReference type="Proteomes" id="UP000325081"/>
    </source>
</evidence>
<dbReference type="EMBL" id="BKCP01004962">
    <property type="protein sequence ID" value="GER35494.1"/>
    <property type="molecule type" value="Genomic_DNA"/>
</dbReference>
<dbReference type="Gene3D" id="3.60.10.10">
    <property type="entry name" value="Endonuclease/exonuclease/phosphatase"/>
    <property type="match status" value="1"/>
</dbReference>
<comment type="caution">
    <text evidence="1">The sequence shown here is derived from an EMBL/GenBank/DDBJ whole genome shotgun (WGS) entry which is preliminary data.</text>
</comment>
<protein>
    <submittedName>
        <fullName evidence="1">Retrotransposon protein</fullName>
    </submittedName>
</protein>
<feature type="non-terminal residue" evidence="1">
    <location>
        <position position="1"/>
    </location>
</feature>
<dbReference type="InterPro" id="IPR036691">
    <property type="entry name" value="Endo/exonu/phosph_ase_sf"/>
</dbReference>
<dbReference type="SUPFAM" id="SSF56219">
    <property type="entry name" value="DNase I-like"/>
    <property type="match status" value="1"/>
</dbReference>
<dbReference type="Proteomes" id="UP000325081">
    <property type="component" value="Unassembled WGS sequence"/>
</dbReference>
<gene>
    <name evidence="1" type="ORF">STAS_11773</name>
</gene>
<dbReference type="PANTHER" id="PTHR33710">
    <property type="entry name" value="BNAC02G09200D PROTEIN"/>
    <property type="match status" value="1"/>
</dbReference>
<dbReference type="OrthoDB" id="1935929at2759"/>
<dbReference type="AlphaFoldDB" id="A0A5A7PRW8"/>
<proteinExistence type="predicted"/>
<keyword evidence="2" id="KW-1185">Reference proteome</keyword>
<evidence type="ECO:0000313" key="1">
    <source>
        <dbReference type="EMBL" id="GER35494.1"/>
    </source>
</evidence>